<protein>
    <submittedName>
        <fullName evidence="3">DUF4229 domain-containing protein</fullName>
    </submittedName>
</protein>
<sequence>MKEFVVYTALRLVLFAASLAVVMGVWLSVAGQANLLWSFVLAFVISGIGSYFLLNGPREAFARRVDERARRAASRFEEIKARENAEDAEDEQRRSDAGEAPRA</sequence>
<feature type="region of interest" description="Disordered" evidence="1">
    <location>
        <begin position="81"/>
        <end position="103"/>
    </location>
</feature>
<reference evidence="3 4" key="1">
    <citation type="submission" date="2024-02" db="EMBL/GenBank/DDBJ databases">
        <title>Full genome sequence of Nocardioides kribbensis.</title>
        <authorList>
            <person name="Poletto B.L."/>
            <person name="Silva G."/>
            <person name="Galante D."/>
            <person name="Campos K.R."/>
            <person name="Santos M.B.N."/>
            <person name="Sacchi C.T."/>
        </authorList>
    </citation>
    <scope>NUCLEOTIDE SEQUENCE [LARGE SCALE GENOMIC DNA]</scope>
    <source>
        <strain evidence="3 4">O4R</strain>
    </source>
</reference>
<comment type="caution">
    <text evidence="3">The sequence shown here is derived from an EMBL/GenBank/DDBJ whole genome shotgun (WGS) entry which is preliminary data.</text>
</comment>
<dbReference type="RefSeq" id="WP_349805472.1">
    <property type="nucleotide sequence ID" value="NZ_JBEGDP010000029.1"/>
</dbReference>
<name>A0ABV1P334_9ACTN</name>
<gene>
    <name evidence="3" type="ORF">V6R90_17900</name>
</gene>
<accession>A0ABV1P334</accession>
<dbReference type="EMBL" id="JBEGDP010000029">
    <property type="protein sequence ID" value="MEQ7849153.1"/>
    <property type="molecule type" value="Genomic_DNA"/>
</dbReference>
<feature type="transmembrane region" description="Helical" evidence="2">
    <location>
        <begin position="35"/>
        <end position="54"/>
    </location>
</feature>
<keyword evidence="2" id="KW-0812">Transmembrane</keyword>
<evidence type="ECO:0000313" key="3">
    <source>
        <dbReference type="EMBL" id="MEQ7849153.1"/>
    </source>
</evidence>
<keyword evidence="4" id="KW-1185">Reference proteome</keyword>
<dbReference type="InterPro" id="IPR025323">
    <property type="entry name" value="DUF4229"/>
</dbReference>
<proteinExistence type="predicted"/>
<keyword evidence="2" id="KW-1133">Transmembrane helix</keyword>
<evidence type="ECO:0000313" key="4">
    <source>
        <dbReference type="Proteomes" id="UP001482520"/>
    </source>
</evidence>
<dbReference type="Pfam" id="PF14012">
    <property type="entry name" value="DUF4229"/>
    <property type="match status" value="1"/>
</dbReference>
<evidence type="ECO:0000256" key="1">
    <source>
        <dbReference type="SAM" id="MobiDB-lite"/>
    </source>
</evidence>
<feature type="transmembrane region" description="Helical" evidence="2">
    <location>
        <begin position="12"/>
        <end position="29"/>
    </location>
</feature>
<keyword evidence="2" id="KW-0472">Membrane</keyword>
<dbReference type="Proteomes" id="UP001482520">
    <property type="component" value="Unassembled WGS sequence"/>
</dbReference>
<organism evidence="3 4">
    <name type="scientific">Nocardioides kribbensis</name>
    <dbReference type="NCBI Taxonomy" id="305517"/>
    <lineage>
        <taxon>Bacteria</taxon>
        <taxon>Bacillati</taxon>
        <taxon>Actinomycetota</taxon>
        <taxon>Actinomycetes</taxon>
        <taxon>Propionibacteriales</taxon>
        <taxon>Nocardioidaceae</taxon>
        <taxon>Nocardioides</taxon>
    </lineage>
</organism>
<evidence type="ECO:0000256" key="2">
    <source>
        <dbReference type="SAM" id="Phobius"/>
    </source>
</evidence>